<keyword evidence="2" id="KW-1185">Reference proteome</keyword>
<evidence type="ECO:0000313" key="2">
    <source>
        <dbReference type="Proteomes" id="UP000659047"/>
    </source>
</evidence>
<proteinExistence type="predicted"/>
<dbReference type="EMBL" id="JAEPBH010000020">
    <property type="protein sequence ID" value="MBK4715473.1"/>
    <property type="molecule type" value="Genomic_DNA"/>
</dbReference>
<comment type="caution">
    <text evidence="1">The sequence shown here is derived from an EMBL/GenBank/DDBJ whole genome shotgun (WGS) entry which is preliminary data.</text>
</comment>
<reference evidence="1" key="1">
    <citation type="submission" date="2021-01" db="EMBL/GenBank/DDBJ databases">
        <title>Intestinitalea alba gen. nov., sp. nov., a novel genus of the family Enterobacteriaceae, isolated from the gut of the plastic-eating mealworm Tenebrio molitor L.</title>
        <authorList>
            <person name="Yang Y."/>
        </authorList>
    </citation>
    <scope>NUCLEOTIDE SEQUENCE</scope>
    <source>
        <strain evidence="1">BIT-L3</strain>
    </source>
</reference>
<evidence type="ECO:0000313" key="1">
    <source>
        <dbReference type="EMBL" id="MBK4715473.1"/>
    </source>
</evidence>
<gene>
    <name evidence="1" type="ORF">JJB97_09045</name>
</gene>
<dbReference type="AlphaFoldDB" id="A0A8K0XX99"/>
<protein>
    <submittedName>
        <fullName evidence="1">SH3 domain-containing protein</fullName>
    </submittedName>
</protein>
<dbReference type="PROSITE" id="PS51257">
    <property type="entry name" value="PROKAR_LIPOPROTEIN"/>
    <property type="match status" value="1"/>
</dbReference>
<organism evidence="1 2">
    <name type="scientific">Tenebrionibacter intestinalis</name>
    <dbReference type="NCBI Taxonomy" id="2799638"/>
    <lineage>
        <taxon>Bacteria</taxon>
        <taxon>Pseudomonadati</taxon>
        <taxon>Pseudomonadota</taxon>
        <taxon>Gammaproteobacteria</taxon>
        <taxon>Enterobacterales</taxon>
        <taxon>Enterobacteriaceae</taxon>
        <taxon>Tenebrionibacter/Tenebrionicola group</taxon>
        <taxon>Tenebrionibacter</taxon>
    </lineage>
</organism>
<sequence length="174" mass="19376">MENAIKNIQPLFITLLLIFSLAGCQKTKPLTDDTLVTSLVDGVTLTHRYAITPPQTFTPINEDYRALYAASLMSEPDFGGKIVRTLENGETYVALGQVEHFWIALADKGQQELIGYVPLRAVVKSSLYADTVRKDSRRIRKSSKNKKAVKNICVTLGDNSKACKKANENTWIID</sequence>
<dbReference type="RefSeq" id="WP_238713701.1">
    <property type="nucleotide sequence ID" value="NZ_JAEPBH010000020.1"/>
</dbReference>
<name>A0A8K0XX99_9ENTR</name>
<accession>A0A8K0XX99</accession>
<dbReference type="Proteomes" id="UP000659047">
    <property type="component" value="Unassembled WGS sequence"/>
</dbReference>